<evidence type="ECO:0000313" key="1">
    <source>
        <dbReference type="EMBL" id="MBC8591163.1"/>
    </source>
</evidence>
<organism evidence="1 2">
    <name type="scientific">Wansuia hejianensis</name>
    <dbReference type="NCBI Taxonomy" id="2763667"/>
    <lineage>
        <taxon>Bacteria</taxon>
        <taxon>Bacillati</taxon>
        <taxon>Bacillota</taxon>
        <taxon>Clostridia</taxon>
        <taxon>Lachnospirales</taxon>
        <taxon>Lachnospiraceae</taxon>
        <taxon>Wansuia</taxon>
    </lineage>
</organism>
<dbReference type="EMBL" id="JACRTK010000003">
    <property type="protein sequence ID" value="MBC8591163.1"/>
    <property type="molecule type" value="Genomic_DNA"/>
</dbReference>
<dbReference type="RefSeq" id="WP_249324028.1">
    <property type="nucleotide sequence ID" value="NZ_JACRTK010000003.1"/>
</dbReference>
<reference evidence="1 2" key="1">
    <citation type="submission" date="2020-08" db="EMBL/GenBank/DDBJ databases">
        <title>Genome public.</title>
        <authorList>
            <person name="Liu C."/>
            <person name="Sun Q."/>
        </authorList>
    </citation>
    <scope>NUCLEOTIDE SEQUENCE [LARGE SCALE GENOMIC DNA]</scope>
    <source>
        <strain evidence="1 2">NSJ-26</strain>
    </source>
</reference>
<proteinExistence type="predicted"/>
<evidence type="ECO:0000313" key="2">
    <source>
        <dbReference type="Proteomes" id="UP000601522"/>
    </source>
</evidence>
<accession>A0A926INZ1</accession>
<sequence length="117" mass="13576">MSKLFMYGTSLVGIEQLLVMVPNFQPRGSGMVINNYFNCQGGGKDCDISVINVDDNCKNCGYDDWNFKINVDKKRYKDIVMDCFGRIKNHSLRDRLKELSKSFKGEVFLNYQHKEIF</sequence>
<dbReference type="Proteomes" id="UP000601522">
    <property type="component" value="Unassembled WGS sequence"/>
</dbReference>
<comment type="caution">
    <text evidence="1">The sequence shown here is derived from an EMBL/GenBank/DDBJ whole genome shotgun (WGS) entry which is preliminary data.</text>
</comment>
<name>A0A926INZ1_9FIRM</name>
<dbReference type="AlphaFoldDB" id="A0A926INZ1"/>
<protein>
    <submittedName>
        <fullName evidence="1">Uncharacterized protein</fullName>
    </submittedName>
</protein>
<gene>
    <name evidence="1" type="ORF">H8689_08565</name>
</gene>
<keyword evidence="2" id="KW-1185">Reference proteome</keyword>